<accession>A0ABY8V7C8</accession>
<dbReference type="SUPFAM" id="SSF53098">
    <property type="entry name" value="Ribonuclease H-like"/>
    <property type="match status" value="1"/>
</dbReference>
<dbReference type="RefSeq" id="WP_284583658.1">
    <property type="nucleotide sequence ID" value="NZ_CP106831.1"/>
</dbReference>
<dbReference type="InterPro" id="IPR001584">
    <property type="entry name" value="Integrase_cat-core"/>
</dbReference>
<reference evidence="2 3" key="1">
    <citation type="submission" date="2022-09" db="EMBL/GenBank/DDBJ databases">
        <title>Whole genome sequencing analysis of tet(X)-positive Empedobacter falsenii YWS9-3.</title>
        <authorList>
            <person name="Chen C."/>
            <person name="Lv Y.-L."/>
        </authorList>
    </citation>
    <scope>NUCLEOTIDE SEQUENCE [LARGE SCALE GENOMIC DNA]</scope>
    <source>
        <strain evidence="2 3">YWS9-3_T</strain>
    </source>
</reference>
<dbReference type="Proteomes" id="UP001223501">
    <property type="component" value="Chromosome"/>
</dbReference>
<dbReference type="EMBL" id="CP106831">
    <property type="protein sequence ID" value="WIH97574.1"/>
    <property type="molecule type" value="Genomic_DNA"/>
</dbReference>
<proteinExistence type="predicted"/>
<keyword evidence="3" id="KW-1185">Reference proteome</keyword>
<dbReference type="Pfam" id="PF13333">
    <property type="entry name" value="rve_2"/>
    <property type="match status" value="1"/>
</dbReference>
<gene>
    <name evidence="2" type="ORF">OBA43_01170</name>
</gene>
<evidence type="ECO:0000313" key="2">
    <source>
        <dbReference type="EMBL" id="WIH97574.1"/>
    </source>
</evidence>
<evidence type="ECO:0000313" key="3">
    <source>
        <dbReference type="Proteomes" id="UP001223501"/>
    </source>
</evidence>
<dbReference type="InterPro" id="IPR012337">
    <property type="entry name" value="RNaseH-like_sf"/>
</dbReference>
<sequence>MSCTYLLNLDSIEELKKEIKQYIYYYNNDRIKSNLNKMSPIQYRTHFYNY</sequence>
<organism evidence="2 3">
    <name type="scientific">Empedobacter falsenii</name>
    <dbReference type="NCBI Taxonomy" id="343874"/>
    <lineage>
        <taxon>Bacteria</taxon>
        <taxon>Pseudomonadati</taxon>
        <taxon>Bacteroidota</taxon>
        <taxon>Flavobacteriia</taxon>
        <taxon>Flavobacteriales</taxon>
        <taxon>Weeksellaceae</taxon>
        <taxon>Empedobacter</taxon>
    </lineage>
</organism>
<feature type="domain" description="Integrase catalytic" evidence="1">
    <location>
        <begin position="3"/>
        <end position="46"/>
    </location>
</feature>
<evidence type="ECO:0000259" key="1">
    <source>
        <dbReference type="Pfam" id="PF13333"/>
    </source>
</evidence>
<name>A0ABY8V7C8_9FLAO</name>
<protein>
    <submittedName>
        <fullName evidence="2">IS3 family transposase</fullName>
    </submittedName>
</protein>